<gene>
    <name evidence="1" type="ORF">IQ24_00301</name>
</gene>
<dbReference type="InterPro" id="IPR036271">
    <property type="entry name" value="Tet_transcr_reg_TetR-rel_C_sf"/>
</dbReference>
<dbReference type="AlphaFoldDB" id="A0A562P2F2"/>
<sequence length="208" mass="23103">MSPQGNVYQKLISAAQEELGKTGVIPGSAKELSHLAGLSEQDVQDNFGSVQDLRDGLIYQGITMLNDRLREGLVESDPNDPIAQLNSMAVSYANWAYENTALLTLITHGMAQPMQEDSTLYRFNISMRDLLRRKLQHMQSLGILSQDADLNVLMVALHCMIKGANTMFIVGPGDRWFQDDSHDVRATVTSMFAQFLQWMVLANPGNAE</sequence>
<dbReference type="SUPFAM" id="SSF48498">
    <property type="entry name" value="Tetracyclin repressor-like, C-terminal domain"/>
    <property type="match status" value="1"/>
</dbReference>
<dbReference type="EMBL" id="VLKU01000001">
    <property type="protein sequence ID" value="TWI38166.1"/>
    <property type="molecule type" value="Genomic_DNA"/>
</dbReference>
<name>A0A562P2F2_9RHOB</name>
<proteinExistence type="predicted"/>
<reference evidence="1 2" key="1">
    <citation type="journal article" date="2015" name="Stand. Genomic Sci.">
        <title>Genomic Encyclopedia of Bacterial and Archaeal Type Strains, Phase III: the genomes of soil and plant-associated and newly described type strains.</title>
        <authorList>
            <person name="Whitman W.B."/>
            <person name="Woyke T."/>
            <person name="Klenk H.P."/>
            <person name="Zhou Y."/>
            <person name="Lilburn T.G."/>
            <person name="Beck B.J."/>
            <person name="De Vos P."/>
            <person name="Vandamme P."/>
            <person name="Eisen J.A."/>
            <person name="Garrity G."/>
            <person name="Hugenholtz P."/>
            <person name="Kyrpides N.C."/>
        </authorList>
    </citation>
    <scope>NUCLEOTIDE SEQUENCE [LARGE SCALE GENOMIC DNA]</scope>
    <source>
        <strain evidence="1 2">CGMCC 1.5364</strain>
    </source>
</reference>
<comment type="caution">
    <text evidence="1">The sequence shown here is derived from an EMBL/GenBank/DDBJ whole genome shotgun (WGS) entry which is preliminary data.</text>
</comment>
<evidence type="ECO:0000313" key="2">
    <source>
        <dbReference type="Proteomes" id="UP000316225"/>
    </source>
</evidence>
<organism evidence="1 2">
    <name type="scientific">Paracoccus sulfuroxidans</name>
    <dbReference type="NCBI Taxonomy" id="384678"/>
    <lineage>
        <taxon>Bacteria</taxon>
        <taxon>Pseudomonadati</taxon>
        <taxon>Pseudomonadota</taxon>
        <taxon>Alphaproteobacteria</taxon>
        <taxon>Rhodobacterales</taxon>
        <taxon>Paracoccaceae</taxon>
        <taxon>Paracoccus</taxon>
    </lineage>
</organism>
<evidence type="ECO:0000313" key="1">
    <source>
        <dbReference type="EMBL" id="TWI38166.1"/>
    </source>
</evidence>
<dbReference type="Proteomes" id="UP000316225">
    <property type="component" value="Unassembled WGS sequence"/>
</dbReference>
<accession>A0A562P2F2</accession>
<protein>
    <submittedName>
        <fullName evidence="1">AcrR family transcriptional regulator</fullName>
    </submittedName>
</protein>
<dbReference type="OrthoDB" id="7056813at2"/>
<dbReference type="Gene3D" id="1.10.357.10">
    <property type="entry name" value="Tetracycline Repressor, domain 2"/>
    <property type="match status" value="1"/>
</dbReference>
<keyword evidence="2" id="KW-1185">Reference proteome</keyword>
<dbReference type="RefSeq" id="WP_145395940.1">
    <property type="nucleotide sequence ID" value="NZ_VLKU01000001.1"/>
</dbReference>